<organism evidence="1 2">
    <name type="scientific">Blattamonas nauphoetae</name>
    <dbReference type="NCBI Taxonomy" id="2049346"/>
    <lineage>
        <taxon>Eukaryota</taxon>
        <taxon>Metamonada</taxon>
        <taxon>Preaxostyla</taxon>
        <taxon>Oxymonadida</taxon>
        <taxon>Blattamonas</taxon>
    </lineage>
</organism>
<evidence type="ECO:0000313" key="2">
    <source>
        <dbReference type="Proteomes" id="UP001281761"/>
    </source>
</evidence>
<evidence type="ECO:0000313" key="1">
    <source>
        <dbReference type="EMBL" id="KAK2946721.1"/>
    </source>
</evidence>
<protein>
    <submittedName>
        <fullName evidence="1">Uncharacterized protein</fullName>
    </submittedName>
</protein>
<dbReference type="Proteomes" id="UP001281761">
    <property type="component" value="Unassembled WGS sequence"/>
</dbReference>
<name>A0ABQ9X8Z1_9EUKA</name>
<reference evidence="1 2" key="1">
    <citation type="journal article" date="2022" name="bioRxiv">
        <title>Genomics of Preaxostyla Flagellates Illuminates Evolutionary Transitions and the Path Towards Mitochondrial Loss.</title>
        <authorList>
            <person name="Novak L.V.F."/>
            <person name="Treitli S.C."/>
            <person name="Pyrih J."/>
            <person name="Halakuc P."/>
            <person name="Pipaliya S.V."/>
            <person name="Vacek V."/>
            <person name="Brzon O."/>
            <person name="Soukal P."/>
            <person name="Eme L."/>
            <person name="Dacks J.B."/>
            <person name="Karnkowska A."/>
            <person name="Elias M."/>
            <person name="Hampl V."/>
        </authorList>
    </citation>
    <scope>NUCLEOTIDE SEQUENCE [LARGE SCALE GENOMIC DNA]</scope>
    <source>
        <strain evidence="1">NAU3</strain>
        <tissue evidence="1">Gut</tissue>
    </source>
</reference>
<keyword evidence="2" id="KW-1185">Reference proteome</keyword>
<sequence>MSKISTHLYPHRTDKDQAFVDDMWIILKSPHWIVVDAGVSLLSGWLFFTASNTSYAFVKDGQIARLMIELQPHTRRFDNNELFHDSLLFILHIATTFGTPSGIYSLWERGMSESAPTIRDTILKKVIVPSSQYVEHVFRHLIRTPALIRNMNVPNLILNVFDIAVRHPFTMPYLRTSSFTLTFTVLLFENCDGFDVRDFLVRFCIFSSDVNREGGEVRSGMTNLMGMLVSEGVEDGLEERQLDDANDPGGQDIKESSLWLGNRLGWNGPSLE</sequence>
<dbReference type="EMBL" id="JARBJD010000220">
    <property type="protein sequence ID" value="KAK2946721.1"/>
    <property type="molecule type" value="Genomic_DNA"/>
</dbReference>
<accession>A0ABQ9X8Z1</accession>
<proteinExistence type="predicted"/>
<comment type="caution">
    <text evidence="1">The sequence shown here is derived from an EMBL/GenBank/DDBJ whole genome shotgun (WGS) entry which is preliminary data.</text>
</comment>
<gene>
    <name evidence="1" type="ORF">BLNAU_18317</name>
</gene>